<proteinExistence type="predicted"/>
<evidence type="ECO:0000313" key="4">
    <source>
        <dbReference type="EMBL" id="GMH81671.1"/>
    </source>
</evidence>
<comment type="caution">
    <text evidence="4">The sequence shown here is derived from an EMBL/GenBank/DDBJ whole genome shotgun (WGS) entry which is preliminary data.</text>
</comment>
<feature type="transmembrane region" description="Helical" evidence="2">
    <location>
        <begin position="704"/>
        <end position="725"/>
    </location>
</feature>
<organism evidence="4 5">
    <name type="scientific">Triparma laevis f. inornata</name>
    <dbReference type="NCBI Taxonomy" id="1714386"/>
    <lineage>
        <taxon>Eukaryota</taxon>
        <taxon>Sar</taxon>
        <taxon>Stramenopiles</taxon>
        <taxon>Ochrophyta</taxon>
        <taxon>Bolidophyceae</taxon>
        <taxon>Parmales</taxon>
        <taxon>Triparmaceae</taxon>
        <taxon>Triparma</taxon>
    </lineage>
</organism>
<sequence length="802" mass="88359">MKHKISDCSNDGDTQCGDCIAGKASMGGAVSECTRCDGPGEYSEPQASVCRIAPAGYKPTETGHSLKTGIEICPKNTFSIGAADKFTECADGGHSNPGESSCEKCSTGKYFQEDENECKPCPKNTFSISGAADIDGCEDCSAGGHSQPGSGYCDQCLTGKFYDEPSNDCKLCPAGTYTATGGVGLDDCKACEIGFYSSDLGSSNCLMCSPGKYTNKEQTACLLCPAGKISGVAVSECTLCEIGKFAEREGNVECEFCNDEEVLGGSTTAGNATVSRSGCICNKSKFENNETATCEKVMEGVREDKASMNVTTLDLMPGFWRTSAESFEVQYCMGEHHCKGGVINDPESLREDGYEGSLYEVYEEGFAAVHSGADLVCNECTGSATQTIAIGFSIIGVIISGVVFWCCRSARWEGSIEERALRASGDLERQSSRARGMSESAREKIEGVTAFIDNAQPYFKILLAYFQVAGGMSSTSRFRFPPMLTSFMNFVKNVLSLDVFSLMPLGRLTFNSNFHYNMLAYTFVPFSIGVLMVVALNVLKRRSSDALKQLANKIFGTFPALSFVILPSISIKVFSNFACHEFDGGYESYLKVEYIIDCDGIEHKVFSVYAFTCVAVFPIRTPLMYFLLLRRERDLLDPRQENFSFQLGSNEEGLKKALEERAKLEETNPSVKRLEFLYKNYEPMNYNFEVFETLRKLILTGGLILMKLETGAQIIAAMLMCLGTMRVYAAEKPFIHHKIDRLSEAAQWQLFFVMFSDLALRVNLDGERLQDRKFFDLMMLIIQFLAPAVMLINKLMKWKVWN</sequence>
<dbReference type="Gene3D" id="2.10.50.10">
    <property type="entry name" value="Tumor Necrosis Factor Receptor, subunit A, domain 2"/>
    <property type="match status" value="1"/>
</dbReference>
<evidence type="ECO:0000313" key="5">
    <source>
        <dbReference type="Proteomes" id="UP001162640"/>
    </source>
</evidence>
<dbReference type="InterPro" id="IPR011641">
    <property type="entry name" value="Tyr-kin_ephrin_A/B_rcpt-like"/>
</dbReference>
<keyword evidence="2" id="KW-1133">Transmembrane helix</keyword>
<feature type="transmembrane region" description="Helical" evidence="2">
    <location>
        <begin position="388"/>
        <end position="407"/>
    </location>
</feature>
<keyword evidence="1" id="KW-0175">Coiled coil</keyword>
<protein>
    <recommendedName>
        <fullName evidence="3">Tyrosine-protein kinase ephrin type A/B receptor-like domain-containing protein</fullName>
    </recommendedName>
</protein>
<feature type="coiled-coil region" evidence="1">
    <location>
        <begin position="647"/>
        <end position="674"/>
    </location>
</feature>
<dbReference type="PANTHER" id="PTHR11319:SF35">
    <property type="entry name" value="OUTER MEMBRANE PROTEIN PMPC-RELATED"/>
    <property type="match status" value="1"/>
</dbReference>
<name>A0A9W7B0S1_9STRA</name>
<evidence type="ECO:0000259" key="3">
    <source>
        <dbReference type="Pfam" id="PF07699"/>
    </source>
</evidence>
<keyword evidence="2" id="KW-0812">Transmembrane</keyword>
<dbReference type="AlphaFoldDB" id="A0A9W7B0S1"/>
<dbReference type="PANTHER" id="PTHR11319">
    <property type="entry name" value="G PROTEIN-COUPLED RECEPTOR-RELATED"/>
    <property type="match status" value="1"/>
</dbReference>
<gene>
    <name evidence="4" type="ORF">TL16_g09004</name>
</gene>
<feature type="transmembrane region" description="Helical" evidence="2">
    <location>
        <begin position="550"/>
        <end position="571"/>
    </location>
</feature>
<feature type="transmembrane region" description="Helical" evidence="2">
    <location>
        <begin position="518"/>
        <end position="538"/>
    </location>
</feature>
<dbReference type="Pfam" id="PF07699">
    <property type="entry name" value="Ephrin_rec_like"/>
    <property type="match status" value="1"/>
</dbReference>
<dbReference type="EMBL" id="BLQM01000303">
    <property type="protein sequence ID" value="GMH81671.1"/>
    <property type="molecule type" value="Genomic_DNA"/>
</dbReference>
<dbReference type="SMART" id="SM01411">
    <property type="entry name" value="Ephrin_rec_like"/>
    <property type="match status" value="4"/>
</dbReference>
<dbReference type="SUPFAM" id="SSF57184">
    <property type="entry name" value="Growth factor receptor domain"/>
    <property type="match status" value="1"/>
</dbReference>
<accession>A0A9W7B0S1</accession>
<dbReference type="InterPro" id="IPR009030">
    <property type="entry name" value="Growth_fac_rcpt_cys_sf"/>
</dbReference>
<evidence type="ECO:0000256" key="2">
    <source>
        <dbReference type="SAM" id="Phobius"/>
    </source>
</evidence>
<feature type="transmembrane region" description="Helical" evidence="2">
    <location>
        <begin position="608"/>
        <end position="629"/>
    </location>
</feature>
<keyword evidence="2" id="KW-0472">Membrane</keyword>
<reference evidence="5" key="1">
    <citation type="journal article" date="2023" name="Commun. Biol.">
        <title>Genome analysis of Parmales, the sister group of diatoms, reveals the evolutionary specialization of diatoms from phago-mixotrophs to photoautotrophs.</title>
        <authorList>
            <person name="Ban H."/>
            <person name="Sato S."/>
            <person name="Yoshikawa S."/>
            <person name="Yamada K."/>
            <person name="Nakamura Y."/>
            <person name="Ichinomiya M."/>
            <person name="Sato N."/>
            <person name="Blanc-Mathieu R."/>
            <person name="Endo H."/>
            <person name="Kuwata A."/>
            <person name="Ogata H."/>
        </authorList>
    </citation>
    <scope>NUCLEOTIDE SEQUENCE [LARGE SCALE GENOMIC DNA]</scope>
</reference>
<dbReference type="Proteomes" id="UP001162640">
    <property type="component" value="Unassembled WGS sequence"/>
</dbReference>
<feature type="transmembrane region" description="Helical" evidence="2">
    <location>
        <begin position="487"/>
        <end position="506"/>
    </location>
</feature>
<feature type="transmembrane region" description="Helical" evidence="2">
    <location>
        <begin position="774"/>
        <end position="792"/>
    </location>
</feature>
<feature type="domain" description="Tyrosine-protein kinase ephrin type A/B receptor-like" evidence="3">
    <location>
        <begin position="184"/>
        <end position="217"/>
    </location>
</feature>
<evidence type="ECO:0000256" key="1">
    <source>
        <dbReference type="SAM" id="Coils"/>
    </source>
</evidence>